<dbReference type="PROSITE" id="PS50943">
    <property type="entry name" value="HTH_CROC1"/>
    <property type="match status" value="1"/>
</dbReference>
<accession>A0A3M2LLV5</accession>
<dbReference type="SUPFAM" id="SSF47413">
    <property type="entry name" value="lambda repressor-like DNA-binding domains"/>
    <property type="match status" value="1"/>
</dbReference>
<name>A0A3M2LLV5_9NOCA</name>
<dbReference type="AlphaFoldDB" id="A0A3M2LLV5"/>
<protein>
    <submittedName>
        <fullName evidence="2">XRE family transcriptional regulator</fullName>
    </submittedName>
</protein>
<keyword evidence="3" id="KW-1185">Reference proteome</keyword>
<organism evidence="2 3">
    <name type="scientific">Nocardia stercoris</name>
    <dbReference type="NCBI Taxonomy" id="2483361"/>
    <lineage>
        <taxon>Bacteria</taxon>
        <taxon>Bacillati</taxon>
        <taxon>Actinomycetota</taxon>
        <taxon>Actinomycetes</taxon>
        <taxon>Mycobacteriales</taxon>
        <taxon>Nocardiaceae</taxon>
        <taxon>Nocardia</taxon>
    </lineage>
</organism>
<dbReference type="SMART" id="SM00530">
    <property type="entry name" value="HTH_XRE"/>
    <property type="match status" value="1"/>
</dbReference>
<dbReference type="GO" id="GO:0003677">
    <property type="term" value="F:DNA binding"/>
    <property type="evidence" value="ECO:0007669"/>
    <property type="project" value="InterPro"/>
</dbReference>
<evidence type="ECO:0000313" key="3">
    <source>
        <dbReference type="Proteomes" id="UP000279275"/>
    </source>
</evidence>
<feature type="domain" description="HTH cro/C1-type" evidence="1">
    <location>
        <begin position="84"/>
        <end position="138"/>
    </location>
</feature>
<dbReference type="InterPro" id="IPR001387">
    <property type="entry name" value="Cro/C1-type_HTH"/>
</dbReference>
<reference evidence="2 3" key="1">
    <citation type="submission" date="2018-10" db="EMBL/GenBank/DDBJ databases">
        <title>Isolation from cow dung.</title>
        <authorList>
            <person name="Ling L."/>
        </authorList>
    </citation>
    <scope>NUCLEOTIDE SEQUENCE [LARGE SCALE GENOMIC DNA]</scope>
    <source>
        <strain evidence="2 3">NEAU-LL90</strain>
    </source>
</reference>
<dbReference type="PANTHER" id="PTHR35010">
    <property type="entry name" value="BLL4672 PROTEIN-RELATED"/>
    <property type="match status" value="1"/>
</dbReference>
<dbReference type="PANTHER" id="PTHR35010:SF4">
    <property type="entry name" value="BLL5781 PROTEIN"/>
    <property type="match status" value="1"/>
</dbReference>
<evidence type="ECO:0000259" key="1">
    <source>
        <dbReference type="PROSITE" id="PS50943"/>
    </source>
</evidence>
<gene>
    <name evidence="2" type="ORF">EBN03_02865</name>
</gene>
<dbReference type="Pfam" id="PF17765">
    <property type="entry name" value="MLTR_LBD"/>
    <property type="match status" value="1"/>
</dbReference>
<comment type="caution">
    <text evidence="2">The sequence shown here is derived from an EMBL/GenBank/DDBJ whole genome shotgun (WGS) entry which is preliminary data.</text>
</comment>
<dbReference type="EMBL" id="RFFH01000001">
    <property type="protein sequence ID" value="RMI35798.1"/>
    <property type="molecule type" value="Genomic_DNA"/>
</dbReference>
<dbReference type="InterPro" id="IPR010982">
    <property type="entry name" value="Lambda_DNA-bd_dom_sf"/>
</dbReference>
<sequence>MGENDRHALGVAPVGEMDAGAVFGLDERHDPPIDACGPVRASAFRASGHRGVGVDYLSGSRHAELPHPTLGGMTPTRAHVGPMVRRHRERARFSQMALALEVGVSTRHLGFVELGRSRPSPELLMAIAECLDVPLRERNEWLLTAGYAPRYAQSGLDAPAMQRMRSALQTFLDGQDPYPAVALDRGWNVQLTNRAAQRLTDPLPAHVVEPARNVFRIALHPDGFASRSPNFADWSPYVLRNLDRGGRAY</sequence>
<evidence type="ECO:0000313" key="2">
    <source>
        <dbReference type="EMBL" id="RMI35798.1"/>
    </source>
</evidence>
<proteinExistence type="predicted"/>
<dbReference type="CDD" id="cd00093">
    <property type="entry name" value="HTH_XRE"/>
    <property type="match status" value="1"/>
</dbReference>
<dbReference type="InterPro" id="IPR041413">
    <property type="entry name" value="MLTR_LBD"/>
</dbReference>
<dbReference type="Pfam" id="PF01381">
    <property type="entry name" value="HTH_3"/>
    <property type="match status" value="1"/>
</dbReference>
<dbReference type="Gene3D" id="3.30.450.180">
    <property type="match status" value="1"/>
</dbReference>
<dbReference type="Proteomes" id="UP000279275">
    <property type="component" value="Unassembled WGS sequence"/>
</dbReference>
<dbReference type="Gene3D" id="1.10.260.40">
    <property type="entry name" value="lambda repressor-like DNA-binding domains"/>
    <property type="match status" value="1"/>
</dbReference>